<gene>
    <name evidence="8" type="ORF">GTU67_09975</name>
</gene>
<feature type="transmembrane region" description="Helical" evidence="7">
    <location>
        <begin position="378"/>
        <end position="397"/>
    </location>
</feature>
<evidence type="ECO:0000256" key="7">
    <source>
        <dbReference type="SAM" id="Phobius"/>
    </source>
</evidence>
<dbReference type="EMBL" id="JACJUU010000007">
    <property type="protein sequence ID" value="MBC2770236.1"/>
    <property type="molecule type" value="Genomic_DNA"/>
</dbReference>
<name>A0A842HPU5_9BURK</name>
<evidence type="ECO:0000256" key="5">
    <source>
        <dbReference type="ARBA" id="ARBA00022989"/>
    </source>
</evidence>
<accession>A0A842HPU5</accession>
<dbReference type="Pfam" id="PF04403">
    <property type="entry name" value="PqiA"/>
    <property type="match status" value="2"/>
</dbReference>
<dbReference type="PANTHER" id="PTHR30462">
    <property type="entry name" value="INTERMEMBRANE TRANSPORT PROTEIN PQIB-RELATED"/>
    <property type="match status" value="1"/>
</dbReference>
<reference evidence="8 9" key="1">
    <citation type="submission" date="2020-08" db="EMBL/GenBank/DDBJ databases">
        <title>Paraeoetvoesia sp. YC-7-48 draft genome sequence.</title>
        <authorList>
            <person name="Yao L."/>
        </authorList>
    </citation>
    <scope>NUCLEOTIDE SEQUENCE [LARGE SCALE GENOMIC DNA]</scope>
    <source>
        <strain evidence="9">YC-7-48</strain>
    </source>
</reference>
<protein>
    <submittedName>
        <fullName evidence="8">Paraquat-inducible protein A</fullName>
    </submittedName>
</protein>
<dbReference type="InterPro" id="IPR051800">
    <property type="entry name" value="PqiA-PqiB_transport"/>
</dbReference>
<keyword evidence="6 7" id="KW-0472">Membrane</keyword>
<evidence type="ECO:0000313" key="8">
    <source>
        <dbReference type="EMBL" id="MBC2770236.1"/>
    </source>
</evidence>
<evidence type="ECO:0000256" key="1">
    <source>
        <dbReference type="ARBA" id="ARBA00004533"/>
    </source>
</evidence>
<evidence type="ECO:0000256" key="4">
    <source>
        <dbReference type="ARBA" id="ARBA00022692"/>
    </source>
</evidence>
<feature type="transmembrane region" description="Helical" evidence="7">
    <location>
        <begin position="46"/>
        <end position="70"/>
    </location>
</feature>
<feature type="transmembrane region" description="Helical" evidence="7">
    <location>
        <begin position="138"/>
        <end position="159"/>
    </location>
</feature>
<evidence type="ECO:0000313" key="9">
    <source>
        <dbReference type="Proteomes" id="UP000545386"/>
    </source>
</evidence>
<dbReference type="Proteomes" id="UP000545386">
    <property type="component" value="Unassembled WGS sequence"/>
</dbReference>
<sequence>MGPSLVVCPHCARLHQRVLLKPGAVASCVRCGYELYRHSRLSLPSWLALTWGALAVFCLANYFPVAYLSMQGLSLSASLPAALYITWQQGAWFVAITAALFTFAFPLGQILFAMWALQCLRRRRLPHDFQYGLRVLQGLSHWSMVPVLLLGIVVAMVKLADMAVLRLGEGLWAFGLLSVLLTILSRLSASRLWRMAEDAGLVLRSGQDTDLTTPVAGCTACGFVQNMPASGICRCVRCNARFHFRKPRAGHRVWALLVTASILYIPANVWPVMTLRLPTGSSSHTILGGVIELWGYGSWDLALIVFIASVVVPLSKLLALSILMLGRHWRGDRVQRQRTRMYELVEFVGQWSMLDVFVVLLLSAMVDFPGMSQVRAEPGAAFFGMVVILTMFAAMSYDPRKGWDAADPQPAGQRPVVY</sequence>
<keyword evidence="4 7" id="KW-0812">Transmembrane</keyword>
<feature type="transmembrane region" description="Helical" evidence="7">
    <location>
        <begin position="171"/>
        <end position="189"/>
    </location>
</feature>
<evidence type="ECO:0000256" key="6">
    <source>
        <dbReference type="ARBA" id="ARBA00023136"/>
    </source>
</evidence>
<dbReference type="InterPro" id="IPR007498">
    <property type="entry name" value="PqiA-like"/>
</dbReference>
<dbReference type="GO" id="GO:0005886">
    <property type="term" value="C:plasma membrane"/>
    <property type="evidence" value="ECO:0007669"/>
    <property type="project" value="UniProtKB-SubCell"/>
</dbReference>
<evidence type="ECO:0000256" key="2">
    <source>
        <dbReference type="ARBA" id="ARBA00022475"/>
    </source>
</evidence>
<feature type="transmembrane region" description="Helical" evidence="7">
    <location>
        <begin position="90"/>
        <end position="117"/>
    </location>
</feature>
<proteinExistence type="predicted"/>
<feature type="transmembrane region" description="Helical" evidence="7">
    <location>
        <begin position="301"/>
        <end position="326"/>
    </location>
</feature>
<feature type="transmembrane region" description="Helical" evidence="7">
    <location>
        <begin position="347"/>
        <end position="366"/>
    </location>
</feature>
<dbReference type="AlphaFoldDB" id="A0A842HPU5"/>
<keyword evidence="2" id="KW-1003">Cell membrane</keyword>
<evidence type="ECO:0000256" key="3">
    <source>
        <dbReference type="ARBA" id="ARBA00022519"/>
    </source>
</evidence>
<keyword evidence="9" id="KW-1185">Reference proteome</keyword>
<organism evidence="8 9">
    <name type="scientific">Pusillimonas minor</name>
    <dbReference type="NCBI Taxonomy" id="2697024"/>
    <lineage>
        <taxon>Bacteria</taxon>
        <taxon>Pseudomonadati</taxon>
        <taxon>Pseudomonadota</taxon>
        <taxon>Betaproteobacteria</taxon>
        <taxon>Burkholderiales</taxon>
        <taxon>Alcaligenaceae</taxon>
        <taxon>Pusillimonas</taxon>
    </lineage>
</organism>
<comment type="subcellular location">
    <subcellularLocation>
        <location evidence="1">Cell inner membrane</location>
    </subcellularLocation>
</comment>
<keyword evidence="3" id="KW-0997">Cell inner membrane</keyword>
<dbReference type="PANTHER" id="PTHR30462:SF3">
    <property type="entry name" value="INTERMEMBRANE TRANSPORT PROTEIN PQIA"/>
    <property type="match status" value="1"/>
</dbReference>
<comment type="caution">
    <text evidence="8">The sequence shown here is derived from an EMBL/GenBank/DDBJ whole genome shotgun (WGS) entry which is preliminary data.</text>
</comment>
<feature type="transmembrane region" description="Helical" evidence="7">
    <location>
        <begin position="253"/>
        <end position="273"/>
    </location>
</feature>
<keyword evidence="5 7" id="KW-1133">Transmembrane helix</keyword>